<accession>A0A369VVN4</accession>
<reference evidence="2 3" key="1">
    <citation type="submission" date="2018-07" db="EMBL/GenBank/DDBJ databases">
        <title>a novel species of Sphingomonas isolated from the rhizosphere soil of Araceae plant.</title>
        <authorList>
            <person name="Zhiyong W."/>
            <person name="Qinglan Z."/>
            <person name="Zhiwei F."/>
            <person name="Ding X."/>
            <person name="Gejiao W."/>
            <person name="Shixue Z."/>
        </authorList>
    </citation>
    <scope>NUCLEOTIDE SEQUENCE [LARGE SCALE GENOMIC DNA]</scope>
    <source>
        <strain evidence="2 3">WZY 27</strain>
    </source>
</reference>
<dbReference type="RefSeq" id="WP_114687774.1">
    <property type="nucleotide sequence ID" value="NZ_QQNB01000002.1"/>
</dbReference>
<evidence type="ECO:0000256" key="1">
    <source>
        <dbReference type="SAM" id="Coils"/>
    </source>
</evidence>
<comment type="caution">
    <text evidence="2">The sequence shown here is derived from an EMBL/GenBank/DDBJ whole genome shotgun (WGS) entry which is preliminary data.</text>
</comment>
<sequence>MFADAVPALDERIAAALTGTDALTSTDASAVLEEAETEFRSLEQQADALDTEALSPSLTLAQAQAKRAEAGDLRFRSDRLDAACSALRIRVADLREAEERARRAAQQEAAREARDELAAEIADRYPALVRELTGLAKRIADCNAECEAAGIPATAEAQGRGVPANFMVSGGTLATIGSINLPLPRAYGSAWGTGGSMFGGVEYPGLNA</sequence>
<dbReference type="AlphaFoldDB" id="A0A369VVN4"/>
<organism evidence="2 3">
    <name type="scientific">Sphingomonas aracearum</name>
    <dbReference type="NCBI Taxonomy" id="2283317"/>
    <lineage>
        <taxon>Bacteria</taxon>
        <taxon>Pseudomonadati</taxon>
        <taxon>Pseudomonadota</taxon>
        <taxon>Alphaproteobacteria</taxon>
        <taxon>Sphingomonadales</taxon>
        <taxon>Sphingomonadaceae</taxon>
        <taxon>Sphingomonas</taxon>
    </lineage>
</organism>
<feature type="coiled-coil region" evidence="1">
    <location>
        <begin position="25"/>
        <end position="52"/>
    </location>
</feature>
<protein>
    <submittedName>
        <fullName evidence="2">Uncharacterized protein</fullName>
    </submittedName>
</protein>
<keyword evidence="1" id="KW-0175">Coiled coil</keyword>
<keyword evidence="3" id="KW-1185">Reference proteome</keyword>
<evidence type="ECO:0000313" key="3">
    <source>
        <dbReference type="Proteomes" id="UP000253918"/>
    </source>
</evidence>
<dbReference type="EMBL" id="QQNB01000002">
    <property type="protein sequence ID" value="RDE05705.1"/>
    <property type="molecule type" value="Genomic_DNA"/>
</dbReference>
<dbReference type="Proteomes" id="UP000253918">
    <property type="component" value="Unassembled WGS sequence"/>
</dbReference>
<evidence type="ECO:0000313" key="2">
    <source>
        <dbReference type="EMBL" id="RDE05705.1"/>
    </source>
</evidence>
<name>A0A369VVN4_9SPHN</name>
<proteinExistence type="predicted"/>
<gene>
    <name evidence="2" type="ORF">DVW87_10875</name>
</gene>